<name>A0A7Z0LEB8_9STRE</name>
<feature type="transmembrane region" description="Helical" evidence="1">
    <location>
        <begin position="47"/>
        <end position="71"/>
    </location>
</feature>
<keyword evidence="1" id="KW-0472">Membrane</keyword>
<dbReference type="AlphaFoldDB" id="A0A7Z0LEB8"/>
<comment type="caution">
    <text evidence="2">The sequence shown here is derived from an EMBL/GenBank/DDBJ whole genome shotgun (WGS) entry which is preliminary data.</text>
</comment>
<feature type="transmembrane region" description="Helical" evidence="1">
    <location>
        <begin position="183"/>
        <end position="201"/>
    </location>
</feature>
<reference evidence="2 3" key="1">
    <citation type="submission" date="2020-07" db="EMBL/GenBank/DDBJ databases">
        <title>MOT database genomes.</title>
        <authorList>
            <person name="Joseph S."/>
            <person name="Aduse-Opoku J."/>
            <person name="Hashim A."/>
            <person name="Wade W."/>
            <person name="Curtis M."/>
        </authorList>
    </citation>
    <scope>NUCLEOTIDE SEQUENCE [LARGE SCALE GENOMIC DNA]</scope>
    <source>
        <strain evidence="2 3">CCW311</strain>
    </source>
</reference>
<sequence length="427" mass="48733">MQNKMQWVGISPLIFISSLIIGLSINGSINMDLNSKLFSGLPDPKPIFSFPIVFGGITLFFVLYTLISLLVEMFRTDYILLETLGANRFHISFLVGSQISIISLTISFISYIFSIPFTQGYYYFLQYFFGENLLPDVHFSLSFIGLVVTVFLTSLIVFLSGFHYTMKEMKPKSTSKIKILKKIILMILIGVPWSLILIKIFENPSISIRTQMLFYLTIFNIAIIYQISPYIQSLFLRLISSLFIRYKYMYIISKWNLLFNRRYVKSVSAAIISIITLITSFQLISQNILYKTQEDANLELIVALIVYMGAPILIVFANIISIALLSMNKEKTDIQNIEILGASRSQLVLIKLGEATLLTIIISTISLIINLLFCFLLVIFINDISLKSLNYAGLYQPNFVVSIIIFCLLFLSKSCYLILKTKFQVYS</sequence>
<dbReference type="EMBL" id="JACBYG010000088">
    <property type="protein sequence ID" value="NYS49631.1"/>
    <property type="molecule type" value="Genomic_DNA"/>
</dbReference>
<proteinExistence type="predicted"/>
<feature type="transmembrane region" description="Helical" evidence="1">
    <location>
        <begin position="263"/>
        <end position="284"/>
    </location>
</feature>
<evidence type="ECO:0000256" key="1">
    <source>
        <dbReference type="SAM" id="Phobius"/>
    </source>
</evidence>
<feature type="transmembrane region" description="Helical" evidence="1">
    <location>
        <begin position="399"/>
        <end position="419"/>
    </location>
</feature>
<evidence type="ECO:0000313" key="3">
    <source>
        <dbReference type="Proteomes" id="UP000563349"/>
    </source>
</evidence>
<feature type="transmembrane region" description="Helical" evidence="1">
    <location>
        <begin position="137"/>
        <end position="162"/>
    </location>
</feature>
<dbReference type="Proteomes" id="UP000563349">
    <property type="component" value="Unassembled WGS sequence"/>
</dbReference>
<evidence type="ECO:0008006" key="4">
    <source>
        <dbReference type="Google" id="ProtNLM"/>
    </source>
</evidence>
<feature type="transmembrane region" description="Helical" evidence="1">
    <location>
        <begin position="7"/>
        <end position="27"/>
    </location>
</feature>
<feature type="transmembrane region" description="Helical" evidence="1">
    <location>
        <begin position="91"/>
        <end position="117"/>
    </location>
</feature>
<evidence type="ECO:0000313" key="2">
    <source>
        <dbReference type="EMBL" id="NYS49631.1"/>
    </source>
</evidence>
<keyword evidence="3" id="KW-1185">Reference proteome</keyword>
<feature type="transmembrane region" description="Helical" evidence="1">
    <location>
        <begin position="213"/>
        <end position="239"/>
    </location>
</feature>
<organism evidence="2 3">
    <name type="scientific">Streptococcus danieliae</name>
    <dbReference type="NCBI Taxonomy" id="747656"/>
    <lineage>
        <taxon>Bacteria</taxon>
        <taxon>Bacillati</taxon>
        <taxon>Bacillota</taxon>
        <taxon>Bacilli</taxon>
        <taxon>Lactobacillales</taxon>
        <taxon>Streptococcaceae</taxon>
        <taxon>Streptococcus</taxon>
    </lineage>
</organism>
<keyword evidence="1" id="KW-0812">Transmembrane</keyword>
<gene>
    <name evidence="2" type="ORF">HZY93_06635</name>
</gene>
<feature type="transmembrane region" description="Helical" evidence="1">
    <location>
        <begin position="304"/>
        <end position="325"/>
    </location>
</feature>
<keyword evidence="1" id="KW-1133">Transmembrane helix</keyword>
<protein>
    <recommendedName>
        <fullName evidence="4">Permease</fullName>
    </recommendedName>
</protein>
<accession>A0A7Z0LEB8</accession>
<feature type="transmembrane region" description="Helical" evidence="1">
    <location>
        <begin position="355"/>
        <end position="379"/>
    </location>
</feature>